<comment type="caution">
    <text evidence="5">The sequence shown here is derived from an EMBL/GenBank/DDBJ whole genome shotgun (WGS) entry which is preliminary data.</text>
</comment>
<gene>
    <name evidence="5" type="ORF">NP493_99g04018</name>
</gene>
<evidence type="ECO:0008006" key="7">
    <source>
        <dbReference type="Google" id="ProtNLM"/>
    </source>
</evidence>
<evidence type="ECO:0000256" key="1">
    <source>
        <dbReference type="ARBA" id="ARBA00022603"/>
    </source>
</evidence>
<dbReference type="SUPFAM" id="SSF53335">
    <property type="entry name" value="S-adenosyl-L-methionine-dependent methyltransferases"/>
    <property type="match status" value="1"/>
</dbReference>
<comment type="similarity">
    <text evidence="4">Belongs to the methyltransferase superfamily. METTL23 family.</text>
</comment>
<dbReference type="AlphaFoldDB" id="A0AAD9P7R3"/>
<dbReference type="InterPro" id="IPR019410">
    <property type="entry name" value="Methyltransf_16"/>
</dbReference>
<dbReference type="Gene3D" id="3.40.50.150">
    <property type="entry name" value="Vaccinia Virus protein VP39"/>
    <property type="match status" value="1"/>
</dbReference>
<evidence type="ECO:0000256" key="2">
    <source>
        <dbReference type="ARBA" id="ARBA00022679"/>
    </source>
</evidence>
<protein>
    <recommendedName>
        <fullName evidence="7">Methyltransferase-like protein 23</fullName>
    </recommendedName>
</protein>
<keyword evidence="6" id="KW-1185">Reference proteome</keyword>
<evidence type="ECO:0000256" key="4">
    <source>
        <dbReference type="ARBA" id="ARBA00043988"/>
    </source>
</evidence>
<evidence type="ECO:0000256" key="3">
    <source>
        <dbReference type="ARBA" id="ARBA00022691"/>
    </source>
</evidence>
<organism evidence="5 6">
    <name type="scientific">Ridgeia piscesae</name>
    <name type="common">Tubeworm</name>
    <dbReference type="NCBI Taxonomy" id="27915"/>
    <lineage>
        <taxon>Eukaryota</taxon>
        <taxon>Metazoa</taxon>
        <taxon>Spiralia</taxon>
        <taxon>Lophotrochozoa</taxon>
        <taxon>Annelida</taxon>
        <taxon>Polychaeta</taxon>
        <taxon>Sedentaria</taxon>
        <taxon>Canalipalpata</taxon>
        <taxon>Sabellida</taxon>
        <taxon>Siboglinidae</taxon>
        <taxon>Ridgeia</taxon>
    </lineage>
</organism>
<keyword evidence="1" id="KW-0489">Methyltransferase</keyword>
<keyword evidence="3" id="KW-0949">S-adenosyl-L-methionine</keyword>
<dbReference type="GO" id="GO:0008168">
    <property type="term" value="F:methyltransferase activity"/>
    <property type="evidence" value="ECO:0007669"/>
    <property type="project" value="UniProtKB-KW"/>
</dbReference>
<dbReference type="Proteomes" id="UP001209878">
    <property type="component" value="Unassembled WGS sequence"/>
</dbReference>
<dbReference type="GO" id="GO:0005634">
    <property type="term" value="C:nucleus"/>
    <property type="evidence" value="ECO:0007669"/>
    <property type="project" value="TreeGrafter"/>
</dbReference>
<evidence type="ECO:0000313" key="5">
    <source>
        <dbReference type="EMBL" id="KAK2189704.1"/>
    </source>
</evidence>
<proteinExistence type="inferred from homology"/>
<dbReference type="GO" id="GO:0032259">
    <property type="term" value="P:methylation"/>
    <property type="evidence" value="ECO:0007669"/>
    <property type="project" value="UniProtKB-KW"/>
</dbReference>
<dbReference type="PANTHER" id="PTHR14614:SF164">
    <property type="entry name" value="HISTONE-ARGININE METHYLTRANSFERASE METTL23"/>
    <property type="match status" value="1"/>
</dbReference>
<reference evidence="5" key="1">
    <citation type="journal article" date="2023" name="Mol. Biol. Evol.">
        <title>Third-Generation Sequencing Reveals the Adaptive Role of the Epigenome in Three Deep-Sea Polychaetes.</title>
        <authorList>
            <person name="Perez M."/>
            <person name="Aroh O."/>
            <person name="Sun Y."/>
            <person name="Lan Y."/>
            <person name="Juniper S.K."/>
            <person name="Young C.R."/>
            <person name="Angers B."/>
            <person name="Qian P.Y."/>
        </authorList>
    </citation>
    <scope>NUCLEOTIDE SEQUENCE</scope>
    <source>
        <strain evidence="5">R07B-5</strain>
    </source>
</reference>
<name>A0AAD9P7R3_RIDPI</name>
<keyword evidence="2" id="KW-0808">Transferase</keyword>
<dbReference type="Pfam" id="PF10294">
    <property type="entry name" value="Methyltransf_16"/>
    <property type="match status" value="1"/>
</dbReference>
<dbReference type="PANTHER" id="PTHR14614">
    <property type="entry name" value="HEPATOCELLULAR CARCINOMA-ASSOCIATED ANTIGEN"/>
    <property type="match status" value="1"/>
</dbReference>
<sequence>MPKMDAKNAVRYLMQVSLRKFSFAAEDSDETISVNIPEVLDGNYGMYVWPCAVVLAQYVWHHRDKIKGQCIIELGAGTALPGVLAGRLGAHVTLSDACHLTHCLDNCQRSCHANDLTGVKVIGLTWGQFSPEVLQLGQMDVILGSDCFYDTKDFEDVLVTVKYLLEKNKRAEFWTTYQERSSRRCIEHLLDKWSMTCRQVPLASFHADHPHLAGSTLPGDHNIQMMVITIR</sequence>
<evidence type="ECO:0000313" key="6">
    <source>
        <dbReference type="Proteomes" id="UP001209878"/>
    </source>
</evidence>
<accession>A0AAD9P7R3</accession>
<dbReference type="InterPro" id="IPR029063">
    <property type="entry name" value="SAM-dependent_MTases_sf"/>
</dbReference>
<dbReference type="EMBL" id="JAODUO010000099">
    <property type="protein sequence ID" value="KAK2189704.1"/>
    <property type="molecule type" value="Genomic_DNA"/>
</dbReference>
<dbReference type="GO" id="GO:0005737">
    <property type="term" value="C:cytoplasm"/>
    <property type="evidence" value="ECO:0007669"/>
    <property type="project" value="TreeGrafter"/>
</dbReference>